<dbReference type="InterPro" id="IPR000595">
    <property type="entry name" value="cNMP-bd_dom"/>
</dbReference>
<feature type="domain" description="Cyclic nucleotide-binding" evidence="3">
    <location>
        <begin position="283"/>
        <end position="394"/>
    </location>
</feature>
<dbReference type="InterPro" id="IPR014710">
    <property type="entry name" value="RmlC-like_jellyroll"/>
</dbReference>
<dbReference type="PROSITE" id="PS50042">
    <property type="entry name" value="CNMP_BINDING_3"/>
    <property type="match status" value="4"/>
</dbReference>
<dbReference type="SUPFAM" id="SSF51206">
    <property type="entry name" value="cAMP-binding domain-like"/>
    <property type="match status" value="4"/>
</dbReference>
<feature type="region of interest" description="Disordered" evidence="1">
    <location>
        <begin position="537"/>
        <end position="584"/>
    </location>
</feature>
<proteinExistence type="predicted"/>
<evidence type="ECO:0000313" key="4">
    <source>
        <dbReference type="EMBL" id="MXY94873.1"/>
    </source>
</evidence>
<comment type="caution">
    <text evidence="4">The sequence shown here is derived from an EMBL/GenBank/DDBJ whole genome shotgun (WGS) entry which is preliminary data.</text>
</comment>
<dbReference type="Gene3D" id="2.60.120.10">
    <property type="entry name" value="Jelly Rolls"/>
    <property type="match status" value="4"/>
</dbReference>
<evidence type="ECO:0000256" key="1">
    <source>
        <dbReference type="SAM" id="MobiDB-lite"/>
    </source>
</evidence>
<evidence type="ECO:0000259" key="3">
    <source>
        <dbReference type="PROSITE" id="PS50042"/>
    </source>
</evidence>
<keyword evidence="2" id="KW-0812">Transmembrane</keyword>
<dbReference type="CDD" id="cd00038">
    <property type="entry name" value="CAP_ED"/>
    <property type="match status" value="4"/>
</dbReference>
<accession>A0A6B0YW34</accession>
<dbReference type="PANTHER" id="PTHR24567:SF74">
    <property type="entry name" value="HTH-TYPE TRANSCRIPTIONAL REGULATOR ARCR"/>
    <property type="match status" value="1"/>
</dbReference>
<dbReference type="AlphaFoldDB" id="A0A6B0YW34"/>
<feature type="domain" description="Cyclic nucleotide-binding" evidence="3">
    <location>
        <begin position="421"/>
        <end position="519"/>
    </location>
</feature>
<name>A0A6B0YW34_9CHLR</name>
<dbReference type="PANTHER" id="PTHR24567">
    <property type="entry name" value="CRP FAMILY TRANSCRIPTIONAL REGULATORY PROTEIN"/>
    <property type="match status" value="1"/>
</dbReference>
<keyword evidence="2" id="KW-0472">Membrane</keyword>
<dbReference type="SMART" id="SM00100">
    <property type="entry name" value="cNMP"/>
    <property type="match status" value="4"/>
</dbReference>
<evidence type="ECO:0000256" key="2">
    <source>
        <dbReference type="SAM" id="Phobius"/>
    </source>
</evidence>
<dbReference type="InterPro" id="IPR018490">
    <property type="entry name" value="cNMP-bd_dom_sf"/>
</dbReference>
<feature type="domain" description="Cyclic nucleotide-binding" evidence="3">
    <location>
        <begin position="144"/>
        <end position="247"/>
    </location>
</feature>
<dbReference type="Pfam" id="PF00027">
    <property type="entry name" value="cNMP_binding"/>
    <property type="match status" value="4"/>
</dbReference>
<protein>
    <submittedName>
        <fullName evidence="4">Cyclic nucleotide-binding domain-containing protein</fullName>
    </submittedName>
</protein>
<feature type="domain" description="Cyclic nucleotide-binding" evidence="3">
    <location>
        <begin position="11"/>
        <end position="127"/>
    </location>
</feature>
<gene>
    <name evidence="4" type="ORF">F4Y42_15655</name>
</gene>
<dbReference type="GO" id="GO:0005829">
    <property type="term" value="C:cytosol"/>
    <property type="evidence" value="ECO:0007669"/>
    <property type="project" value="TreeGrafter"/>
</dbReference>
<keyword evidence="2" id="KW-1133">Transmembrane helix</keyword>
<sequence length="625" mass="68893">MSVEFLRATPLFHDLSETELEEIVSILREESQPGGATIFRSDENCSDLYLIRNGFVRLFDSYGSVLATLGPGSLLGEAEFLRGLAHNTSAVAASDVHLWSLPDSELRQLLQRQNGIGIKLSQNFGEQISQLEDYLVEQLVRTRALGGLPHRVIGPMARSMQPRQLQRGSFLYQTGQQAEALYLLERGALELQPSPTPEEPSPTASLIEPGNLFGVLPLLTNKTYDASAFSVDDCLIWSLPAATFHNLSSQYPHLRRALGRHSRSRLSLIDQTQAVVRLAQTPLFGKLEPTSLHAVAQRLVLQHVPSGESIYRLGDSSDALFLVDDGEVELTAENESGVLQELARVDVGSYFGAMSLLTGEDRRENATAIRNTNLWVLYRSDLEELVRRLPAIREALDQAADQPPATRHEQVTVERLRRFPLLANLDVDELREVARHLKQAHLRPGEQVFRAGAPSDALYFIERGVIRLQLLNGAGSWTRGDGEVFGEKAILSDEPYGQSAFSETEVDLLYVEYPGLEFLKSRLPSVATDLHRILSQPAGTEEVHSGQPPRPSVEPSMEAPPGFAPGRRETTPTDDLPPPAGRPYPDGGGWFSNLSSWGKIRLALVILLLAYLGIVVAPSLLGITF</sequence>
<dbReference type="InterPro" id="IPR050397">
    <property type="entry name" value="Env_Response_Regulators"/>
</dbReference>
<organism evidence="4">
    <name type="scientific">Caldilineaceae bacterium SB0664_bin_27</name>
    <dbReference type="NCBI Taxonomy" id="2605260"/>
    <lineage>
        <taxon>Bacteria</taxon>
        <taxon>Bacillati</taxon>
        <taxon>Chloroflexota</taxon>
        <taxon>Caldilineae</taxon>
        <taxon>Caldilineales</taxon>
        <taxon>Caldilineaceae</taxon>
    </lineage>
</organism>
<reference evidence="4" key="1">
    <citation type="submission" date="2019-09" db="EMBL/GenBank/DDBJ databases">
        <title>Characterisation of the sponge microbiome using genome-centric metagenomics.</title>
        <authorList>
            <person name="Engelberts J.P."/>
            <person name="Robbins S.J."/>
            <person name="De Goeij J.M."/>
            <person name="Aranda M."/>
            <person name="Bell S.C."/>
            <person name="Webster N.S."/>
        </authorList>
    </citation>
    <scope>NUCLEOTIDE SEQUENCE</scope>
    <source>
        <strain evidence="4">SB0664_bin_27</strain>
    </source>
</reference>
<feature type="transmembrane region" description="Helical" evidence="2">
    <location>
        <begin position="602"/>
        <end position="623"/>
    </location>
</feature>
<dbReference type="EMBL" id="VXRG01000130">
    <property type="protein sequence ID" value="MXY94873.1"/>
    <property type="molecule type" value="Genomic_DNA"/>
</dbReference>
<dbReference type="GO" id="GO:0003700">
    <property type="term" value="F:DNA-binding transcription factor activity"/>
    <property type="evidence" value="ECO:0007669"/>
    <property type="project" value="TreeGrafter"/>
</dbReference>